<evidence type="ECO:0000259" key="8">
    <source>
        <dbReference type="PROSITE" id="PS50172"/>
    </source>
</evidence>
<feature type="region of interest" description="Disordered" evidence="6">
    <location>
        <begin position="230"/>
        <end position="269"/>
    </location>
</feature>
<keyword evidence="3" id="KW-0863">Zinc-finger</keyword>
<evidence type="ECO:0000259" key="7">
    <source>
        <dbReference type="PROSITE" id="PS50064"/>
    </source>
</evidence>
<feature type="region of interest" description="Disordered" evidence="6">
    <location>
        <begin position="339"/>
        <end position="375"/>
    </location>
</feature>
<dbReference type="PROSITE" id="PS50172">
    <property type="entry name" value="BRCT"/>
    <property type="match status" value="1"/>
</dbReference>
<dbReference type="Proteomes" id="UP001165160">
    <property type="component" value="Unassembled WGS sequence"/>
</dbReference>
<feature type="compositionally biased region" description="Acidic residues" evidence="6">
    <location>
        <begin position="345"/>
        <end position="366"/>
    </location>
</feature>
<dbReference type="InterPro" id="IPR036957">
    <property type="entry name" value="Znf_PARP_sf"/>
</dbReference>
<accession>A0A9W7F4C4</accession>
<evidence type="ECO:0000256" key="6">
    <source>
        <dbReference type="SAM" id="MobiDB-lite"/>
    </source>
</evidence>
<dbReference type="InterPro" id="IPR001510">
    <property type="entry name" value="Znf_PARP"/>
</dbReference>
<evidence type="ECO:0000256" key="5">
    <source>
        <dbReference type="ARBA" id="ARBA00023242"/>
    </source>
</evidence>
<protein>
    <recommendedName>
        <fullName evidence="11">BRCT domain-containing protein</fullName>
    </recommendedName>
</protein>
<evidence type="ECO:0000256" key="4">
    <source>
        <dbReference type="ARBA" id="ARBA00022833"/>
    </source>
</evidence>
<keyword evidence="10" id="KW-1185">Reference proteome</keyword>
<evidence type="ECO:0000256" key="3">
    <source>
        <dbReference type="ARBA" id="ARBA00022771"/>
    </source>
</evidence>
<dbReference type="SMART" id="SM01336">
    <property type="entry name" value="zf-PARP"/>
    <property type="match status" value="1"/>
</dbReference>
<evidence type="ECO:0000313" key="9">
    <source>
        <dbReference type="EMBL" id="GMI00424.1"/>
    </source>
</evidence>
<evidence type="ECO:0008006" key="11">
    <source>
        <dbReference type="Google" id="ProtNLM"/>
    </source>
</evidence>
<feature type="domain" description="BRCT" evidence="8">
    <location>
        <begin position="463"/>
        <end position="562"/>
    </location>
</feature>
<dbReference type="GO" id="GO:0003677">
    <property type="term" value="F:DNA binding"/>
    <property type="evidence" value="ECO:0007669"/>
    <property type="project" value="InterPro"/>
</dbReference>
<sequence>MVSTRGGRGKVKTEAGTVRVKPEPKVKPEPRSSSRRASGDSEGGLLGAVTPPKKKAALKKKPAAKKKAPAKKAKPKKGPGVDLRTAKAKEKSSKVLGGLMENALDPDSWRGKMAEKMKAKGRAAQDTVVVSHIPNAPDTVRYSIEVAKTGRSKCKKSGNVIPKGYLRWQCFSNGVGRGWIMLEHVTPVMLRNAIVTHGSLTEIHGFESMPAQSAVEVCNLFKEILKNGASKKGKKKGKKGKGKGKKKTKSKAAKGKTGGDSQILDEDTAEVEDDDEILVAATESLDEVLARKFKEASMAGNVMEIDCSDDEDEAPGLTQATGATAVASTTSVTEKVFEKVVPMQVDDDDDEEYDDDEEEEDDEEEKAVDLPDRPPAENDLIFVRWEGDEKEYLCLVAGEEGNFEITSVDQEFEDSIEFDPSLDVWRFSVAATKAKPQKKPKGKAGANPAALKKKALASVKMGKNANALEGLTFVITGATEERPRDEFGIFVSALVESHGGAMRGAISGRTDYLVCGTYHYNPFLGSVGPIEGGSKYRAALAKGTKIIDEEMLMDIINGSGEV</sequence>
<feature type="domain" description="PARP-type" evidence="7">
    <location>
        <begin position="142"/>
        <end position="209"/>
    </location>
</feature>
<gene>
    <name evidence="9" type="ORF">TrVE_jg11458</name>
</gene>
<evidence type="ECO:0000256" key="1">
    <source>
        <dbReference type="ARBA" id="ARBA00004123"/>
    </source>
</evidence>
<comment type="caution">
    <text evidence="9">The sequence shown here is derived from an EMBL/GenBank/DDBJ whole genome shotgun (WGS) entry which is preliminary data.</text>
</comment>
<dbReference type="InterPro" id="IPR001357">
    <property type="entry name" value="BRCT_dom"/>
</dbReference>
<reference evidence="10" key="1">
    <citation type="journal article" date="2023" name="Commun. Biol.">
        <title>Genome analysis of Parmales, the sister group of diatoms, reveals the evolutionary specialization of diatoms from phago-mixotrophs to photoautotrophs.</title>
        <authorList>
            <person name="Ban H."/>
            <person name="Sato S."/>
            <person name="Yoshikawa S."/>
            <person name="Yamada K."/>
            <person name="Nakamura Y."/>
            <person name="Ichinomiya M."/>
            <person name="Sato N."/>
            <person name="Blanc-Mathieu R."/>
            <person name="Endo H."/>
            <person name="Kuwata A."/>
            <person name="Ogata H."/>
        </authorList>
    </citation>
    <scope>NUCLEOTIDE SEQUENCE [LARGE SCALE GENOMIC DNA]</scope>
    <source>
        <strain evidence="10">NIES 3699</strain>
    </source>
</reference>
<comment type="subcellular location">
    <subcellularLocation>
        <location evidence="1">Nucleus</location>
    </subcellularLocation>
</comment>
<keyword evidence="2" id="KW-0479">Metal-binding</keyword>
<proteinExistence type="predicted"/>
<dbReference type="SUPFAM" id="SSF52113">
    <property type="entry name" value="BRCT domain"/>
    <property type="match status" value="1"/>
</dbReference>
<evidence type="ECO:0000313" key="10">
    <source>
        <dbReference type="Proteomes" id="UP001165160"/>
    </source>
</evidence>
<dbReference type="GO" id="GO:0008270">
    <property type="term" value="F:zinc ion binding"/>
    <property type="evidence" value="ECO:0007669"/>
    <property type="project" value="UniProtKB-KW"/>
</dbReference>
<evidence type="ECO:0000256" key="2">
    <source>
        <dbReference type="ARBA" id="ARBA00022723"/>
    </source>
</evidence>
<keyword evidence="4" id="KW-0862">Zinc</keyword>
<dbReference type="Gene3D" id="3.40.50.10190">
    <property type="entry name" value="BRCT domain"/>
    <property type="match status" value="1"/>
</dbReference>
<feature type="region of interest" description="Disordered" evidence="6">
    <location>
        <begin position="1"/>
        <end position="91"/>
    </location>
</feature>
<name>A0A9W7F4C4_9STRA</name>
<feature type="compositionally biased region" description="Basic residues" evidence="6">
    <location>
        <begin position="230"/>
        <end position="254"/>
    </location>
</feature>
<dbReference type="EMBL" id="BRXX01000248">
    <property type="protein sequence ID" value="GMI00424.1"/>
    <property type="molecule type" value="Genomic_DNA"/>
</dbReference>
<dbReference type="Pfam" id="PF00533">
    <property type="entry name" value="BRCT"/>
    <property type="match status" value="1"/>
</dbReference>
<dbReference type="Gene3D" id="3.30.1740.10">
    <property type="entry name" value="Zinc finger, PARP-type"/>
    <property type="match status" value="1"/>
</dbReference>
<dbReference type="PROSITE" id="PS50064">
    <property type="entry name" value="ZF_PARP_2"/>
    <property type="match status" value="1"/>
</dbReference>
<keyword evidence="5" id="KW-0539">Nucleus</keyword>
<dbReference type="SUPFAM" id="SSF57716">
    <property type="entry name" value="Glucocorticoid receptor-like (DNA-binding domain)"/>
    <property type="match status" value="1"/>
</dbReference>
<feature type="compositionally biased region" description="Basic and acidic residues" evidence="6">
    <location>
        <begin position="20"/>
        <end position="32"/>
    </location>
</feature>
<dbReference type="GO" id="GO:0005634">
    <property type="term" value="C:nucleus"/>
    <property type="evidence" value="ECO:0007669"/>
    <property type="project" value="UniProtKB-SubCell"/>
</dbReference>
<dbReference type="InterPro" id="IPR036420">
    <property type="entry name" value="BRCT_dom_sf"/>
</dbReference>
<organism evidence="9 10">
    <name type="scientific">Triparma verrucosa</name>
    <dbReference type="NCBI Taxonomy" id="1606542"/>
    <lineage>
        <taxon>Eukaryota</taxon>
        <taxon>Sar</taxon>
        <taxon>Stramenopiles</taxon>
        <taxon>Ochrophyta</taxon>
        <taxon>Bolidophyceae</taxon>
        <taxon>Parmales</taxon>
        <taxon>Triparmaceae</taxon>
        <taxon>Triparma</taxon>
    </lineage>
</organism>
<feature type="compositionally biased region" description="Basic residues" evidence="6">
    <location>
        <begin position="52"/>
        <end position="77"/>
    </location>
</feature>
<dbReference type="AlphaFoldDB" id="A0A9W7F4C4"/>